<protein>
    <submittedName>
        <fullName evidence="1">Uncharacterized protein</fullName>
    </submittedName>
</protein>
<keyword evidence="2" id="KW-1185">Reference proteome</keyword>
<dbReference type="EMBL" id="ABCA03000027">
    <property type="protein sequence ID" value="EDS01894.1"/>
    <property type="molecule type" value="Genomic_DNA"/>
</dbReference>
<gene>
    <name evidence="1" type="ORF">EUBSIR_00222</name>
</gene>
<dbReference type="AlphaFoldDB" id="B0MK80"/>
<evidence type="ECO:0000313" key="2">
    <source>
        <dbReference type="Proteomes" id="UP000005326"/>
    </source>
</evidence>
<comment type="caution">
    <text evidence="1">The sequence shown here is derived from an EMBL/GenBank/DDBJ whole genome shotgun (WGS) entry which is preliminary data.</text>
</comment>
<name>B0MK80_9FIRM</name>
<organism evidence="1 2">
    <name type="scientific">[Eubacterium] siraeum DSM 15702</name>
    <dbReference type="NCBI Taxonomy" id="428128"/>
    <lineage>
        <taxon>Bacteria</taxon>
        <taxon>Bacillati</taxon>
        <taxon>Bacillota</taxon>
        <taxon>Clostridia</taxon>
        <taxon>Eubacteriales</taxon>
        <taxon>Oscillospiraceae</taxon>
        <taxon>Oscillospiraceae incertae sedis</taxon>
    </lineage>
</organism>
<reference evidence="1" key="2">
    <citation type="submission" date="2014-06" db="EMBL/GenBank/DDBJ databases">
        <title>Draft genome sequence of Eubacterium siraeum (DSM 15702).</title>
        <authorList>
            <person name="Sudarsanam P."/>
            <person name="Ley R."/>
            <person name="Guruge J."/>
            <person name="Turnbaugh P.J."/>
            <person name="Mahowald M."/>
            <person name="Liep D."/>
            <person name="Gordon J."/>
        </authorList>
    </citation>
    <scope>NUCLEOTIDE SEQUENCE</scope>
    <source>
        <strain evidence="1">DSM 15702</strain>
    </source>
</reference>
<evidence type="ECO:0000313" key="1">
    <source>
        <dbReference type="EMBL" id="EDS01894.1"/>
    </source>
</evidence>
<accession>B0MK80</accession>
<dbReference type="Proteomes" id="UP000005326">
    <property type="component" value="Unassembled WGS sequence"/>
</dbReference>
<sequence>MYAEQFRRLHIAVPKLDTVADFIKNFLRDFYAPSSFRVYSPPS</sequence>
<proteinExistence type="predicted"/>
<reference evidence="1" key="1">
    <citation type="submission" date="2007-10" db="EMBL/GenBank/DDBJ databases">
        <authorList>
            <person name="Fulton L."/>
            <person name="Clifton S."/>
            <person name="Fulton B."/>
            <person name="Xu J."/>
            <person name="Minx P."/>
            <person name="Pepin K.H."/>
            <person name="Johnson M."/>
            <person name="Thiruvilangam P."/>
            <person name="Bhonagiri V."/>
            <person name="Nash W.E."/>
            <person name="Mardis E.R."/>
            <person name="Wilson R.K."/>
        </authorList>
    </citation>
    <scope>NUCLEOTIDE SEQUENCE [LARGE SCALE GENOMIC DNA]</scope>
    <source>
        <strain evidence="1">DSM 15702</strain>
    </source>
</reference>